<keyword evidence="7" id="KW-0675">Receptor</keyword>
<dbReference type="SUPFAM" id="SSF57716">
    <property type="entry name" value="Glucocorticoid receptor-like (DNA-binding domain)"/>
    <property type="match status" value="1"/>
</dbReference>
<comment type="caution">
    <text evidence="11">The sequence shown here is derived from an EMBL/GenBank/DDBJ whole genome shotgun (WGS) entry which is preliminary data.</text>
</comment>
<gene>
    <name evidence="11" type="ORF">CYNAS_LOCUS15468</name>
</gene>
<keyword evidence="2" id="KW-0863">Zinc-finger</keyword>
<evidence type="ECO:0000313" key="11">
    <source>
        <dbReference type="EMBL" id="CAJ0603485.1"/>
    </source>
</evidence>
<accession>A0AA36MAI8</accession>
<dbReference type="InterPro" id="IPR001628">
    <property type="entry name" value="Znf_hrmn_rcpt"/>
</dbReference>
<evidence type="ECO:0000256" key="9">
    <source>
        <dbReference type="SAM" id="Phobius"/>
    </source>
</evidence>
<dbReference type="InterPro" id="IPR013088">
    <property type="entry name" value="Znf_NHR/GATA"/>
</dbReference>
<keyword evidence="3" id="KW-0862">Zinc</keyword>
<evidence type="ECO:0000256" key="4">
    <source>
        <dbReference type="ARBA" id="ARBA00023015"/>
    </source>
</evidence>
<keyword evidence="5" id="KW-0238">DNA-binding</keyword>
<evidence type="ECO:0000256" key="6">
    <source>
        <dbReference type="ARBA" id="ARBA00023163"/>
    </source>
</evidence>
<reference evidence="11" key="1">
    <citation type="submission" date="2023-07" db="EMBL/GenBank/DDBJ databases">
        <authorList>
            <consortium name="CYATHOMIX"/>
        </authorList>
    </citation>
    <scope>NUCLEOTIDE SEQUENCE</scope>
    <source>
        <strain evidence="11">N/A</strain>
    </source>
</reference>
<name>A0AA36MAI8_CYLNA</name>
<dbReference type="SMART" id="SM00399">
    <property type="entry name" value="ZnF_C4"/>
    <property type="match status" value="1"/>
</dbReference>
<feature type="transmembrane region" description="Helical" evidence="9">
    <location>
        <begin position="270"/>
        <end position="290"/>
    </location>
</feature>
<evidence type="ECO:0000256" key="7">
    <source>
        <dbReference type="ARBA" id="ARBA00023170"/>
    </source>
</evidence>
<organism evidence="11 12">
    <name type="scientific">Cylicocyclus nassatus</name>
    <name type="common">Nematode worm</name>
    <dbReference type="NCBI Taxonomy" id="53992"/>
    <lineage>
        <taxon>Eukaryota</taxon>
        <taxon>Metazoa</taxon>
        <taxon>Ecdysozoa</taxon>
        <taxon>Nematoda</taxon>
        <taxon>Chromadorea</taxon>
        <taxon>Rhabditida</taxon>
        <taxon>Rhabditina</taxon>
        <taxon>Rhabditomorpha</taxon>
        <taxon>Strongyloidea</taxon>
        <taxon>Strongylidae</taxon>
        <taxon>Cylicocyclus</taxon>
    </lineage>
</organism>
<dbReference type="PRINTS" id="PR00047">
    <property type="entry name" value="STROIDFINGER"/>
</dbReference>
<dbReference type="Proteomes" id="UP001176961">
    <property type="component" value="Unassembled WGS sequence"/>
</dbReference>
<dbReference type="GO" id="GO:0043565">
    <property type="term" value="F:sequence-specific DNA binding"/>
    <property type="evidence" value="ECO:0007669"/>
    <property type="project" value="InterPro"/>
</dbReference>
<keyword evidence="9" id="KW-1133">Transmembrane helix</keyword>
<keyword evidence="4" id="KW-0805">Transcription regulation</keyword>
<feature type="transmembrane region" description="Helical" evidence="9">
    <location>
        <begin position="296"/>
        <end position="318"/>
    </location>
</feature>
<keyword evidence="1" id="KW-0479">Metal-binding</keyword>
<dbReference type="PANTHER" id="PTHR47630">
    <property type="entry name" value="NUCLEAR HORMONE RECEPTOR FAMILY-RELATED-RELATED"/>
    <property type="match status" value="1"/>
</dbReference>
<feature type="domain" description="Nuclear receptor" evidence="10">
    <location>
        <begin position="26"/>
        <end position="101"/>
    </location>
</feature>
<evidence type="ECO:0000256" key="3">
    <source>
        <dbReference type="ARBA" id="ARBA00022833"/>
    </source>
</evidence>
<evidence type="ECO:0000313" key="12">
    <source>
        <dbReference type="Proteomes" id="UP001176961"/>
    </source>
</evidence>
<keyword evidence="9" id="KW-0472">Membrane</keyword>
<dbReference type="GO" id="GO:0003700">
    <property type="term" value="F:DNA-binding transcription factor activity"/>
    <property type="evidence" value="ECO:0007669"/>
    <property type="project" value="InterPro"/>
</dbReference>
<dbReference type="PANTHER" id="PTHR47630:SF6">
    <property type="entry name" value="NUCLEAR HORMONE RECEPTOR FAMILY"/>
    <property type="match status" value="1"/>
</dbReference>
<keyword evidence="12" id="KW-1185">Reference proteome</keyword>
<dbReference type="Gene3D" id="3.30.50.10">
    <property type="entry name" value="Erythroid Transcription Factor GATA-1, subunit A"/>
    <property type="match status" value="1"/>
</dbReference>
<protein>
    <recommendedName>
        <fullName evidence="10">Nuclear receptor domain-containing protein</fullName>
    </recommendedName>
</protein>
<proteinExistence type="predicted"/>
<dbReference type="GO" id="GO:0008270">
    <property type="term" value="F:zinc ion binding"/>
    <property type="evidence" value="ECO:0007669"/>
    <property type="project" value="UniProtKB-KW"/>
</dbReference>
<keyword evidence="6" id="KW-0804">Transcription</keyword>
<evidence type="ECO:0000256" key="8">
    <source>
        <dbReference type="ARBA" id="ARBA00023242"/>
    </source>
</evidence>
<dbReference type="PROSITE" id="PS51030">
    <property type="entry name" value="NUCLEAR_REC_DBD_2"/>
    <property type="match status" value="1"/>
</dbReference>
<dbReference type="InterPro" id="IPR052499">
    <property type="entry name" value="C.elegans_NHRs"/>
</dbReference>
<evidence type="ECO:0000259" key="10">
    <source>
        <dbReference type="PROSITE" id="PS51030"/>
    </source>
</evidence>
<dbReference type="EMBL" id="CATQJL010000305">
    <property type="protein sequence ID" value="CAJ0603485.1"/>
    <property type="molecule type" value="Genomic_DNA"/>
</dbReference>
<sequence>MAMVPPSGLSWSCRKPLDMSTKIPNSSICDVCGSTGAKIHYRAMACGSCKVFFVRAIARPVPFVCDNNGQCTVTKERRNSCKACRFVCCLKANMTEKDVGRLRKNASKGKSNSVVPYLSADEIKVKLNELYEETSIGSHFAQSLEKTAKASDYAKLLVHIERLCDNPYAARSAFEYSLDLSLAEVLRKPQLCCSRTPMGWNQDQFVEPDNLLDILKQIYCRTVTMFADFASVCPELALLEEKDKLLFLLVKRHPFSWSDKTFSYISLARGVLFLTGIIACPLLLTLVHWLGKGSLMILFGISASAASFFVIAQANTTLETFLMANVPPMEQYVNQSSAIALQGTAAQATLLLSGYWTWANFERSHAACVISHVAILSAGLISVKLRALRVHELLNTVKDLVLNIHMVLSNTVKLKEFGNDFEMIVGLMRVAKGYQTDRDLGFASHKWRIWMA</sequence>
<evidence type="ECO:0000256" key="1">
    <source>
        <dbReference type="ARBA" id="ARBA00022723"/>
    </source>
</evidence>
<dbReference type="PROSITE" id="PS00031">
    <property type="entry name" value="NUCLEAR_REC_DBD_1"/>
    <property type="match status" value="1"/>
</dbReference>
<dbReference type="AlphaFoldDB" id="A0AA36MAI8"/>
<dbReference type="Pfam" id="PF00105">
    <property type="entry name" value="zf-C4"/>
    <property type="match status" value="1"/>
</dbReference>
<keyword evidence="9" id="KW-0812">Transmembrane</keyword>
<evidence type="ECO:0000256" key="2">
    <source>
        <dbReference type="ARBA" id="ARBA00022771"/>
    </source>
</evidence>
<evidence type="ECO:0000256" key="5">
    <source>
        <dbReference type="ARBA" id="ARBA00023125"/>
    </source>
</evidence>
<keyword evidence="8" id="KW-0539">Nucleus</keyword>